<gene>
    <name evidence="3" type="ORF">GXP67_36620</name>
</gene>
<evidence type="ECO:0000256" key="1">
    <source>
        <dbReference type="SAM" id="Phobius"/>
    </source>
</evidence>
<dbReference type="InterPro" id="IPR026444">
    <property type="entry name" value="Secre_tail"/>
</dbReference>
<dbReference type="AlphaFoldDB" id="A0A6C0GUB2"/>
<dbReference type="PANTHER" id="PTHR42754">
    <property type="entry name" value="ENDOGLUCANASE"/>
    <property type="match status" value="1"/>
</dbReference>
<keyword evidence="1" id="KW-0472">Membrane</keyword>
<dbReference type="NCBIfam" id="TIGR04183">
    <property type="entry name" value="Por_Secre_tail"/>
    <property type="match status" value="1"/>
</dbReference>
<sequence>MTTTSTSLDNPPVLDSRHTSSPCFTNPFSIVRQWVLVAFMLCLFAVSVFAQASPDREWDYRFGGTLREASPISIKTADGGYLLAGTSDSGSGGDKTDGSRGGSDYWVVKISGNGTKQWDKRFGGSNNEYLSVVIAASDGGYLLGGISSSGSGGDKSSANIGSEDFWIVKIDANGAKLWDRTYGSSRSDLLTSIIPTSDLGYVLGGTADRGTGRQYDYSIIKITSSGQQQWTTSFGGSDSDELKALVPASDGGYLLAGFSRSDMSSDKSQNNRGNGDYWVVKINSSGTKQWDRSFGGDQLDFLTSVVRTGDGGYLLAGYSSSGMSGDKSTSNLGANDFWLVKINSSGSKQWDKRYGGNLPDVLMKIIQTTDGGYLLAGYSSSGIGGDKTEASRGGFDYWMVKINESGAKQWDKGFGGSGSDVASSVTQATDGGYLLAGYSDSPVSGEKTQSSRGNFDYWLMKTYPPDASIVWNKRFGGDRDDALREALQTTDGGYLLAGQSESGLSGDRTQDSRGNADYWVVKINSSGIKQWDKRFGGSGYEYLESAIQTTDGGYLLAGYSYSGLEVSSDKSEASRGDSDYWVVKINSSGTKQWDKRFGGSGREVLNSAIQTTDGGYLLAGSSSSGVSGDKTQDSRGGSDYWLVKISSSGAKQWDKRFGGSGLETAYAVLQSADGGYLLAGSSSSGISGDKTQDSRGGNDFWVVKINSSGTKQWDKRFGGSGSEQLFSALATGNGEYLLAGSSASGIGGDKSQASQGGQDYWVVRISNNGTKQWDKRFGGSGDDQATSVAILRNGDYALGGISNSGVSGNRTRPSRGGKDYWMVRFTIHLPGNFMSVSDKRFGGSADDYLRTVVPTNDGGYLLAGLSLSGIGGDKSETNRGIADYWVLKSVAEPGPVVMENTARIQENADLISQEDPSLSLQASPNPFTEGVTLRFRLQESQSVSLQLYDLQGGVVATLYEGEAVAEEEYVFQLVAAQLPTGLYVARLKTNKGVSQVKLLLQR</sequence>
<accession>A0A6C0GUB2</accession>
<dbReference type="RefSeq" id="WP_162447718.1">
    <property type="nucleotide sequence ID" value="NZ_CP048222.1"/>
</dbReference>
<evidence type="ECO:0000259" key="2">
    <source>
        <dbReference type="Pfam" id="PF18962"/>
    </source>
</evidence>
<dbReference type="Pfam" id="PF18962">
    <property type="entry name" value="Por_Secre_tail"/>
    <property type="match status" value="1"/>
</dbReference>
<dbReference type="KEGG" id="rhoz:GXP67_36620"/>
<feature type="transmembrane region" description="Helical" evidence="1">
    <location>
        <begin position="34"/>
        <end position="52"/>
    </location>
</feature>
<dbReference type="PANTHER" id="PTHR42754:SF1">
    <property type="entry name" value="LIPOPROTEIN"/>
    <property type="match status" value="1"/>
</dbReference>
<keyword evidence="1" id="KW-0812">Transmembrane</keyword>
<evidence type="ECO:0000313" key="4">
    <source>
        <dbReference type="Proteomes" id="UP000480178"/>
    </source>
</evidence>
<protein>
    <submittedName>
        <fullName evidence="3">T9SS type A sorting domain-containing protein</fullName>
    </submittedName>
</protein>
<name>A0A6C0GUB2_9BACT</name>
<organism evidence="3 4">
    <name type="scientific">Rhodocytophaga rosea</name>
    <dbReference type="NCBI Taxonomy" id="2704465"/>
    <lineage>
        <taxon>Bacteria</taxon>
        <taxon>Pseudomonadati</taxon>
        <taxon>Bacteroidota</taxon>
        <taxon>Cytophagia</taxon>
        <taxon>Cytophagales</taxon>
        <taxon>Rhodocytophagaceae</taxon>
        <taxon>Rhodocytophaga</taxon>
    </lineage>
</organism>
<dbReference type="Proteomes" id="UP000480178">
    <property type="component" value="Chromosome"/>
</dbReference>
<evidence type="ECO:0000313" key="3">
    <source>
        <dbReference type="EMBL" id="QHT71798.1"/>
    </source>
</evidence>
<keyword evidence="4" id="KW-1185">Reference proteome</keyword>
<feature type="domain" description="Secretion system C-terminal sorting" evidence="2">
    <location>
        <begin position="924"/>
        <end position="998"/>
    </location>
</feature>
<reference evidence="3 4" key="1">
    <citation type="submission" date="2020-01" db="EMBL/GenBank/DDBJ databases">
        <authorList>
            <person name="Kim M.K."/>
        </authorList>
    </citation>
    <scope>NUCLEOTIDE SEQUENCE [LARGE SCALE GENOMIC DNA]</scope>
    <source>
        <strain evidence="3 4">172606-1</strain>
    </source>
</reference>
<proteinExistence type="predicted"/>
<dbReference type="EMBL" id="CP048222">
    <property type="protein sequence ID" value="QHT71798.1"/>
    <property type="molecule type" value="Genomic_DNA"/>
</dbReference>
<keyword evidence="1" id="KW-1133">Transmembrane helix</keyword>